<reference evidence="2" key="1">
    <citation type="journal article" date="2023" name="GigaByte">
        <title>Genome assembly of the bearded iris, Iris pallida Lam.</title>
        <authorList>
            <person name="Bruccoleri R.E."/>
            <person name="Oakeley E.J."/>
            <person name="Faust A.M.E."/>
            <person name="Altorfer M."/>
            <person name="Dessus-Babus S."/>
            <person name="Burckhardt D."/>
            <person name="Oertli M."/>
            <person name="Naumann U."/>
            <person name="Petersen F."/>
            <person name="Wong J."/>
        </authorList>
    </citation>
    <scope>NUCLEOTIDE SEQUENCE</scope>
    <source>
        <strain evidence="2">GSM-AAB239-AS_SAM_17_03QT</strain>
    </source>
</reference>
<feature type="region of interest" description="Disordered" evidence="1">
    <location>
        <begin position="78"/>
        <end position="177"/>
    </location>
</feature>
<evidence type="ECO:0000313" key="3">
    <source>
        <dbReference type="Proteomes" id="UP001140949"/>
    </source>
</evidence>
<name>A0AAX6GS73_IRIPA</name>
<gene>
    <name evidence="2" type="ORF">M6B38_348345</name>
</gene>
<organism evidence="2 3">
    <name type="scientific">Iris pallida</name>
    <name type="common">Sweet iris</name>
    <dbReference type="NCBI Taxonomy" id="29817"/>
    <lineage>
        <taxon>Eukaryota</taxon>
        <taxon>Viridiplantae</taxon>
        <taxon>Streptophyta</taxon>
        <taxon>Embryophyta</taxon>
        <taxon>Tracheophyta</taxon>
        <taxon>Spermatophyta</taxon>
        <taxon>Magnoliopsida</taxon>
        <taxon>Liliopsida</taxon>
        <taxon>Asparagales</taxon>
        <taxon>Iridaceae</taxon>
        <taxon>Iridoideae</taxon>
        <taxon>Irideae</taxon>
        <taxon>Iris</taxon>
    </lineage>
</organism>
<proteinExistence type="predicted"/>
<dbReference type="Proteomes" id="UP001140949">
    <property type="component" value="Unassembled WGS sequence"/>
</dbReference>
<keyword evidence="3" id="KW-1185">Reference proteome</keyword>
<feature type="compositionally biased region" description="Basic residues" evidence="1">
    <location>
        <begin position="121"/>
        <end position="139"/>
    </location>
</feature>
<evidence type="ECO:0000256" key="1">
    <source>
        <dbReference type="SAM" id="MobiDB-lite"/>
    </source>
</evidence>
<reference evidence="2" key="2">
    <citation type="submission" date="2023-04" db="EMBL/GenBank/DDBJ databases">
        <authorList>
            <person name="Bruccoleri R.E."/>
            <person name="Oakeley E.J."/>
            <person name="Faust A.-M."/>
            <person name="Dessus-Babus S."/>
            <person name="Altorfer M."/>
            <person name="Burckhardt D."/>
            <person name="Oertli M."/>
            <person name="Naumann U."/>
            <person name="Petersen F."/>
            <person name="Wong J."/>
        </authorList>
    </citation>
    <scope>NUCLEOTIDE SEQUENCE</scope>
    <source>
        <strain evidence="2">GSM-AAB239-AS_SAM_17_03QT</strain>
        <tissue evidence="2">Leaf</tissue>
    </source>
</reference>
<dbReference type="EMBL" id="JANAVB010016600">
    <property type="protein sequence ID" value="KAJ6831586.1"/>
    <property type="molecule type" value="Genomic_DNA"/>
</dbReference>
<protein>
    <submittedName>
        <fullName evidence="2">Photosystem I reaction center subunit XI, chloroplastic-like</fullName>
    </submittedName>
</protein>
<sequence length="177" mass="19813">MASLKSSLFSSLTRGLAVPRGISGGAALKDLNSRRRTNLTVRAIQAEKATNIPSGAAHQRGPLHRLPRDSRHLLAPHRLVPLQPPRLPHRRQPPPPWHRGRPCPRLPPRRPLRQGRTPPQHPHRRRRRLARGGRPRGHPQHLLDDVRHRVVQGRRAVHGALADADRTEEGGRQAADG</sequence>
<accession>A0AAX6GS73</accession>
<evidence type="ECO:0000313" key="2">
    <source>
        <dbReference type="EMBL" id="KAJ6831586.1"/>
    </source>
</evidence>
<comment type="caution">
    <text evidence="2">The sequence shown here is derived from an EMBL/GenBank/DDBJ whole genome shotgun (WGS) entry which is preliminary data.</text>
</comment>
<feature type="compositionally biased region" description="Basic residues" evidence="1">
    <location>
        <begin position="87"/>
        <end position="113"/>
    </location>
</feature>
<dbReference type="AlphaFoldDB" id="A0AAX6GS73"/>